<evidence type="ECO:0000256" key="3">
    <source>
        <dbReference type="ARBA" id="ARBA00022691"/>
    </source>
</evidence>
<name>A0AAV6MPC1_9ROSI</name>
<dbReference type="GO" id="GO:0005634">
    <property type="term" value="C:nucleus"/>
    <property type="evidence" value="ECO:0007669"/>
    <property type="project" value="TreeGrafter"/>
</dbReference>
<evidence type="ECO:0000313" key="5">
    <source>
        <dbReference type="Proteomes" id="UP000685013"/>
    </source>
</evidence>
<dbReference type="Proteomes" id="UP000685013">
    <property type="component" value="Chromosome 12"/>
</dbReference>
<dbReference type="PANTHER" id="PTHR46098:SF1">
    <property type="entry name" value="TRNA (CYTOSINE(38)-C(5))-METHYLTRANSFERASE"/>
    <property type="match status" value="1"/>
</dbReference>
<evidence type="ECO:0000313" key="4">
    <source>
        <dbReference type="EMBL" id="KAG6585458.1"/>
    </source>
</evidence>
<keyword evidence="5" id="KW-1185">Reference proteome</keyword>
<accession>A0AAV6MPC1</accession>
<sequence length="81" mass="9282">MEKAFPKQQDEHWRVLEFFSGIGGIRYSLLSAGVDAKVVRAFDINDKANDVYEHNFGDRPHQVYKSIPAMLGHFHSSKFLS</sequence>
<dbReference type="EMBL" id="JAGKQH010000012">
    <property type="protein sequence ID" value="KAG6585458.1"/>
    <property type="molecule type" value="Genomic_DNA"/>
</dbReference>
<keyword evidence="1" id="KW-0489">Methyltransferase</keyword>
<evidence type="ECO:0000256" key="1">
    <source>
        <dbReference type="ARBA" id="ARBA00022603"/>
    </source>
</evidence>
<organism evidence="4 5">
    <name type="scientific">Cucurbita argyrosperma subsp. sororia</name>
    <dbReference type="NCBI Taxonomy" id="37648"/>
    <lineage>
        <taxon>Eukaryota</taxon>
        <taxon>Viridiplantae</taxon>
        <taxon>Streptophyta</taxon>
        <taxon>Embryophyta</taxon>
        <taxon>Tracheophyta</taxon>
        <taxon>Spermatophyta</taxon>
        <taxon>Magnoliopsida</taxon>
        <taxon>eudicotyledons</taxon>
        <taxon>Gunneridae</taxon>
        <taxon>Pentapetalae</taxon>
        <taxon>rosids</taxon>
        <taxon>fabids</taxon>
        <taxon>Cucurbitales</taxon>
        <taxon>Cucurbitaceae</taxon>
        <taxon>Cucurbiteae</taxon>
        <taxon>Cucurbita</taxon>
    </lineage>
</organism>
<dbReference type="PANTHER" id="PTHR46098">
    <property type="entry name" value="TRNA (CYTOSINE(38)-C(5))-METHYLTRANSFERASE"/>
    <property type="match status" value="1"/>
</dbReference>
<dbReference type="InterPro" id="IPR050750">
    <property type="entry name" value="C5-MTase"/>
</dbReference>
<comment type="caution">
    <text evidence="4">The sequence shown here is derived from an EMBL/GenBank/DDBJ whole genome shotgun (WGS) entry which is preliminary data.</text>
</comment>
<dbReference type="Pfam" id="PF00145">
    <property type="entry name" value="DNA_methylase"/>
    <property type="match status" value="1"/>
</dbReference>
<dbReference type="GO" id="GO:0008168">
    <property type="term" value="F:methyltransferase activity"/>
    <property type="evidence" value="ECO:0007669"/>
    <property type="project" value="UniProtKB-KW"/>
</dbReference>
<proteinExistence type="predicted"/>
<reference evidence="4 5" key="1">
    <citation type="journal article" date="2021" name="Hortic Res">
        <title>The domestication of Cucurbita argyrosperma as revealed by the genome of its wild relative.</title>
        <authorList>
            <person name="Barrera-Redondo J."/>
            <person name="Sanchez-de la Vega G."/>
            <person name="Aguirre-Liguori J.A."/>
            <person name="Castellanos-Morales G."/>
            <person name="Gutierrez-Guerrero Y.T."/>
            <person name="Aguirre-Dugua X."/>
            <person name="Aguirre-Planter E."/>
            <person name="Tenaillon M.I."/>
            <person name="Lira-Saade R."/>
            <person name="Eguiarte L.E."/>
        </authorList>
    </citation>
    <scope>NUCLEOTIDE SEQUENCE [LARGE SCALE GENOMIC DNA]</scope>
    <source>
        <strain evidence="4">JBR-2021</strain>
    </source>
</reference>
<dbReference type="AlphaFoldDB" id="A0AAV6MPC1"/>
<gene>
    <name evidence="4" type="primary">DNMT2</name>
    <name evidence="4" type="ORF">SDJN03_18191</name>
</gene>
<keyword evidence="3" id="KW-0949">S-adenosyl-L-methionine</keyword>
<dbReference type="GO" id="GO:0032259">
    <property type="term" value="P:methylation"/>
    <property type="evidence" value="ECO:0007669"/>
    <property type="project" value="UniProtKB-KW"/>
</dbReference>
<dbReference type="InterPro" id="IPR001525">
    <property type="entry name" value="C5_MeTfrase"/>
</dbReference>
<feature type="non-terminal residue" evidence="4">
    <location>
        <position position="1"/>
    </location>
</feature>
<evidence type="ECO:0000256" key="2">
    <source>
        <dbReference type="ARBA" id="ARBA00022679"/>
    </source>
</evidence>
<protein>
    <submittedName>
        <fullName evidence="4">tRNA (Cytosine(38)-C(5))-methyltransferase 2</fullName>
    </submittedName>
</protein>
<keyword evidence="2" id="KW-0808">Transferase</keyword>